<comment type="pathway">
    <text evidence="1">Carbohydrate degradation; glycolysis; D-glyceraldehyde 3-phosphate and glycerone phosphate from D-glucose: step 2/4.</text>
</comment>
<dbReference type="EMBL" id="BARS01036117">
    <property type="protein sequence ID" value="GAG26073.1"/>
    <property type="molecule type" value="Genomic_DNA"/>
</dbReference>
<evidence type="ECO:0000256" key="4">
    <source>
        <dbReference type="ARBA" id="ARBA00022432"/>
    </source>
</evidence>
<dbReference type="SUPFAM" id="SSF51182">
    <property type="entry name" value="RmlC-like cupins"/>
    <property type="match status" value="1"/>
</dbReference>
<dbReference type="Pfam" id="PF06560">
    <property type="entry name" value="GPI"/>
    <property type="match status" value="1"/>
</dbReference>
<comment type="similarity">
    <text evidence="2">Belongs to the archaeal-type GPI family.</text>
</comment>
<evidence type="ECO:0000256" key="3">
    <source>
        <dbReference type="ARBA" id="ARBA00011952"/>
    </source>
</evidence>
<name>X0WNK0_9ZZZZ</name>
<dbReference type="Gene3D" id="2.60.120.10">
    <property type="entry name" value="Jelly Rolls"/>
    <property type="match status" value="1"/>
</dbReference>
<organism evidence="8">
    <name type="scientific">marine sediment metagenome</name>
    <dbReference type="NCBI Taxonomy" id="412755"/>
    <lineage>
        <taxon>unclassified sequences</taxon>
        <taxon>metagenomes</taxon>
        <taxon>ecological metagenomes</taxon>
    </lineage>
</organism>
<gene>
    <name evidence="8" type="ORF">S01H1_55548</name>
</gene>
<accession>X0WNK0</accession>
<comment type="caution">
    <text evidence="8">The sequence shown here is derived from an EMBL/GenBank/DDBJ whole genome shotgun (WGS) entry which is preliminary data.</text>
</comment>
<keyword evidence="5" id="KW-0324">Glycolysis</keyword>
<dbReference type="GO" id="GO:0004347">
    <property type="term" value="F:glucose-6-phosphate isomerase activity"/>
    <property type="evidence" value="ECO:0007669"/>
    <property type="project" value="UniProtKB-EC"/>
</dbReference>
<keyword evidence="4" id="KW-0312">Gluconeogenesis</keyword>
<dbReference type="EC" id="5.3.1.9" evidence="3"/>
<dbReference type="GO" id="GO:0006094">
    <property type="term" value="P:gluconeogenesis"/>
    <property type="evidence" value="ECO:0007669"/>
    <property type="project" value="UniProtKB-KW"/>
</dbReference>
<proteinExistence type="inferred from homology"/>
<dbReference type="GO" id="GO:0006096">
    <property type="term" value="P:glycolytic process"/>
    <property type="evidence" value="ECO:0007669"/>
    <property type="project" value="UniProtKB-UniPathway"/>
</dbReference>
<feature type="domain" description="Glucose-6-phosphate isomerase prokaryote" evidence="7">
    <location>
        <begin position="14"/>
        <end position="156"/>
    </location>
</feature>
<dbReference type="UniPathway" id="UPA00109">
    <property type="reaction ID" value="UER00181"/>
</dbReference>
<evidence type="ECO:0000259" key="7">
    <source>
        <dbReference type="Pfam" id="PF06560"/>
    </source>
</evidence>
<reference evidence="8" key="1">
    <citation type="journal article" date="2014" name="Front. Microbiol.">
        <title>High frequency of phylogenetically diverse reductive dehalogenase-homologous genes in deep subseafloor sedimentary metagenomes.</title>
        <authorList>
            <person name="Kawai M."/>
            <person name="Futagami T."/>
            <person name="Toyoda A."/>
            <person name="Takaki Y."/>
            <person name="Nishi S."/>
            <person name="Hori S."/>
            <person name="Arai W."/>
            <person name="Tsubouchi T."/>
            <person name="Morono Y."/>
            <person name="Uchiyama I."/>
            <person name="Ito T."/>
            <person name="Fujiyama A."/>
            <person name="Inagaki F."/>
            <person name="Takami H."/>
        </authorList>
    </citation>
    <scope>NUCLEOTIDE SEQUENCE</scope>
    <source>
        <strain evidence="8">Expedition CK06-06</strain>
    </source>
</reference>
<evidence type="ECO:0000256" key="5">
    <source>
        <dbReference type="ARBA" id="ARBA00023152"/>
    </source>
</evidence>
<dbReference type="AlphaFoldDB" id="X0WNK0"/>
<evidence type="ECO:0000256" key="1">
    <source>
        <dbReference type="ARBA" id="ARBA00004926"/>
    </source>
</evidence>
<sequence length="174" mass="20030">MPSISIRKIEEMKDVAYKPEEISPSLEEDAYWVIRKPGCNLTIFPFYRLGGSEYPKTYGHFHIPSHEETYRVLYGKAGFLLQKMDGDRVTEIRFKVLNQGDTFTVPADFGHVMLNLGDDYVITMDDHNPEHFDNDYGMIKKMRGLGYYIVEENGGWKAIPNPNFTDLPPLKTDA</sequence>
<protein>
    <recommendedName>
        <fullName evidence="3">glucose-6-phosphate isomerase</fullName>
        <ecNumber evidence="3">5.3.1.9</ecNumber>
    </recommendedName>
</protein>
<dbReference type="GO" id="GO:0005737">
    <property type="term" value="C:cytoplasm"/>
    <property type="evidence" value="ECO:0007669"/>
    <property type="project" value="InterPro"/>
</dbReference>
<evidence type="ECO:0000256" key="6">
    <source>
        <dbReference type="ARBA" id="ARBA00029321"/>
    </source>
</evidence>
<dbReference type="InterPro" id="IPR011051">
    <property type="entry name" value="RmlC_Cupin_sf"/>
</dbReference>
<evidence type="ECO:0000256" key="2">
    <source>
        <dbReference type="ARBA" id="ARBA00006542"/>
    </source>
</evidence>
<comment type="catalytic activity">
    <reaction evidence="6">
        <text>alpha-D-glucose 6-phosphate = beta-D-fructose 6-phosphate</text>
        <dbReference type="Rhea" id="RHEA:11816"/>
        <dbReference type="ChEBI" id="CHEBI:57634"/>
        <dbReference type="ChEBI" id="CHEBI:58225"/>
        <dbReference type="EC" id="5.3.1.9"/>
    </reaction>
</comment>
<dbReference type="InterPro" id="IPR014710">
    <property type="entry name" value="RmlC-like_jellyroll"/>
</dbReference>
<evidence type="ECO:0000313" key="8">
    <source>
        <dbReference type="EMBL" id="GAG26073.1"/>
    </source>
</evidence>
<dbReference type="InterPro" id="IPR010551">
    <property type="entry name" value="G6P_isomerase_prok"/>
</dbReference>